<proteinExistence type="predicted"/>
<dbReference type="OrthoDB" id="7862330at2"/>
<accession>A0A1I6MAA8</accession>
<evidence type="ECO:0000313" key="2">
    <source>
        <dbReference type="Proteomes" id="UP000198824"/>
    </source>
</evidence>
<dbReference type="EMBL" id="FOZG01000003">
    <property type="protein sequence ID" value="SFS12482.1"/>
    <property type="molecule type" value="Genomic_DNA"/>
</dbReference>
<dbReference type="Proteomes" id="UP000198824">
    <property type="component" value="Unassembled WGS sequence"/>
</dbReference>
<keyword evidence="2" id="KW-1185">Reference proteome</keyword>
<name>A0A1I6MAA8_9SPHN</name>
<gene>
    <name evidence="1" type="ORF">SAMN05192580_3754</name>
</gene>
<sequence>MDRHDAAALAADMARLGARPYSEVGVPMFLVAEDLRGDLAVKDEGEPKLAAALRDMAVERPEPADTARLIEVLADRHILGADGPAFTRLSDEEVRR</sequence>
<dbReference type="RefSeq" id="WP_093317081.1">
    <property type="nucleotide sequence ID" value="NZ_FOZG01000003.1"/>
</dbReference>
<dbReference type="AlphaFoldDB" id="A0A1I6MAA8"/>
<dbReference type="STRING" id="1166337.SAMN05192580_3754"/>
<reference evidence="1 2" key="1">
    <citation type="submission" date="2016-10" db="EMBL/GenBank/DDBJ databases">
        <authorList>
            <person name="de Groot N.N."/>
        </authorList>
    </citation>
    <scope>NUCLEOTIDE SEQUENCE [LARGE SCALE GENOMIC DNA]</scope>
    <source>
        <strain evidence="1 2">S5-249</strain>
    </source>
</reference>
<evidence type="ECO:0000313" key="1">
    <source>
        <dbReference type="EMBL" id="SFS12482.1"/>
    </source>
</evidence>
<protein>
    <submittedName>
        <fullName evidence="1">Uncharacterized protein</fullName>
    </submittedName>
</protein>
<organism evidence="1 2">
    <name type="scientific">Sphingomonas jatrophae</name>
    <dbReference type="NCBI Taxonomy" id="1166337"/>
    <lineage>
        <taxon>Bacteria</taxon>
        <taxon>Pseudomonadati</taxon>
        <taxon>Pseudomonadota</taxon>
        <taxon>Alphaproteobacteria</taxon>
        <taxon>Sphingomonadales</taxon>
        <taxon>Sphingomonadaceae</taxon>
        <taxon>Sphingomonas</taxon>
    </lineage>
</organism>